<evidence type="ECO:0000259" key="2">
    <source>
        <dbReference type="Pfam" id="PF16900"/>
    </source>
</evidence>
<dbReference type="Gene3D" id="2.40.50.140">
    <property type="entry name" value="Nucleic acid-binding proteins"/>
    <property type="match status" value="2"/>
</dbReference>
<keyword evidence="1" id="KW-0238">DNA-binding</keyword>
<comment type="caution">
    <text evidence="3">The sequence shown here is derived from an EMBL/GenBank/DDBJ whole genome shotgun (WGS) entry which is preliminary data.</text>
</comment>
<gene>
    <name evidence="3" type="ORF">LIER_12522</name>
</gene>
<dbReference type="AlphaFoldDB" id="A0AAV3PS21"/>
<reference evidence="3 4" key="1">
    <citation type="submission" date="2024-01" db="EMBL/GenBank/DDBJ databases">
        <title>The complete chloroplast genome sequence of Lithospermum erythrorhizon: insights into the phylogenetic relationship among Boraginaceae species and the maternal lineages of purple gromwells.</title>
        <authorList>
            <person name="Okada T."/>
            <person name="Watanabe K."/>
        </authorList>
    </citation>
    <scope>NUCLEOTIDE SEQUENCE [LARGE SCALE GENOMIC DNA]</scope>
</reference>
<dbReference type="SUPFAM" id="SSF50249">
    <property type="entry name" value="Nucleic acid-binding proteins"/>
    <property type="match status" value="1"/>
</dbReference>
<dbReference type="PANTHER" id="PTHR47165">
    <property type="entry name" value="OS03G0429900 PROTEIN"/>
    <property type="match status" value="1"/>
</dbReference>
<organism evidence="3 4">
    <name type="scientific">Lithospermum erythrorhizon</name>
    <name type="common">Purple gromwell</name>
    <name type="synonym">Lithospermum officinale var. erythrorhizon</name>
    <dbReference type="NCBI Taxonomy" id="34254"/>
    <lineage>
        <taxon>Eukaryota</taxon>
        <taxon>Viridiplantae</taxon>
        <taxon>Streptophyta</taxon>
        <taxon>Embryophyta</taxon>
        <taxon>Tracheophyta</taxon>
        <taxon>Spermatophyta</taxon>
        <taxon>Magnoliopsida</taxon>
        <taxon>eudicotyledons</taxon>
        <taxon>Gunneridae</taxon>
        <taxon>Pentapetalae</taxon>
        <taxon>asterids</taxon>
        <taxon>lamiids</taxon>
        <taxon>Boraginales</taxon>
        <taxon>Boraginaceae</taxon>
        <taxon>Boraginoideae</taxon>
        <taxon>Lithospermeae</taxon>
        <taxon>Lithospermum</taxon>
    </lineage>
</organism>
<evidence type="ECO:0000256" key="1">
    <source>
        <dbReference type="ARBA" id="ARBA00023125"/>
    </source>
</evidence>
<dbReference type="InterPro" id="IPR012340">
    <property type="entry name" value="NA-bd_OB-fold"/>
</dbReference>
<accession>A0AAV3PS21</accession>
<dbReference type="GO" id="GO:0003677">
    <property type="term" value="F:DNA binding"/>
    <property type="evidence" value="ECO:0007669"/>
    <property type="project" value="UniProtKB-KW"/>
</dbReference>
<name>A0AAV3PS21_LITER</name>
<evidence type="ECO:0000313" key="3">
    <source>
        <dbReference type="EMBL" id="GAA0154582.1"/>
    </source>
</evidence>
<keyword evidence="4" id="KW-1185">Reference proteome</keyword>
<dbReference type="PANTHER" id="PTHR47165:SF4">
    <property type="entry name" value="OS03G0429900 PROTEIN"/>
    <property type="match status" value="1"/>
</dbReference>
<dbReference type="InterPro" id="IPR031657">
    <property type="entry name" value="REPA_OB_2"/>
</dbReference>
<evidence type="ECO:0000313" key="4">
    <source>
        <dbReference type="Proteomes" id="UP001454036"/>
    </source>
</evidence>
<dbReference type="Proteomes" id="UP001454036">
    <property type="component" value="Unassembled WGS sequence"/>
</dbReference>
<feature type="domain" description="Replication protein A OB" evidence="2">
    <location>
        <begin position="147"/>
        <end position="238"/>
    </location>
</feature>
<protein>
    <recommendedName>
        <fullName evidence="2">Replication protein A OB domain-containing protein</fullName>
    </recommendedName>
</protein>
<sequence>MEEPQLLIPQIRCETRNWTTRITVTEDIPIITCSTGRRLKRYVFTDREGNKTIACVYDPDIAILCPVLQQYKVYDITNAQVRPVQQEYRVLNTPTQWILQRRTLIRMISEGIPNLRYFIDGLTPFGLISKSLSKSQKSGGDQHSLAKSVDIMGIVVQFEETKLVWVDNKQNRVQQFTFVDMEKIPIKVSLWEEMLFAMGPTLETAARNFSVVVAKRLTVKNYGGFSLSSKNSSSFTIDPPIEAVAELKSWFDSLP</sequence>
<proteinExistence type="predicted"/>
<dbReference type="EMBL" id="BAABME010002428">
    <property type="protein sequence ID" value="GAA0154582.1"/>
    <property type="molecule type" value="Genomic_DNA"/>
</dbReference>
<dbReference type="Pfam" id="PF16900">
    <property type="entry name" value="REPA_OB_2"/>
    <property type="match status" value="1"/>
</dbReference>